<name>A0A0A9C1Y5_ARUDO</name>
<protein>
    <submittedName>
        <fullName evidence="1">Uncharacterized protein</fullName>
    </submittedName>
</protein>
<dbReference type="EMBL" id="GBRH01227591">
    <property type="protein sequence ID" value="JAD70304.1"/>
    <property type="molecule type" value="Transcribed_RNA"/>
</dbReference>
<accession>A0A0A9C1Y5</accession>
<proteinExistence type="predicted"/>
<dbReference type="AlphaFoldDB" id="A0A0A9C1Y5"/>
<sequence length="33" mass="3498">MCTHNSSICTGHSVSMMLLTIAELSNDICVASQ</sequence>
<organism evidence="1">
    <name type="scientific">Arundo donax</name>
    <name type="common">Giant reed</name>
    <name type="synonym">Donax arundinaceus</name>
    <dbReference type="NCBI Taxonomy" id="35708"/>
    <lineage>
        <taxon>Eukaryota</taxon>
        <taxon>Viridiplantae</taxon>
        <taxon>Streptophyta</taxon>
        <taxon>Embryophyta</taxon>
        <taxon>Tracheophyta</taxon>
        <taxon>Spermatophyta</taxon>
        <taxon>Magnoliopsida</taxon>
        <taxon>Liliopsida</taxon>
        <taxon>Poales</taxon>
        <taxon>Poaceae</taxon>
        <taxon>PACMAD clade</taxon>
        <taxon>Arundinoideae</taxon>
        <taxon>Arundineae</taxon>
        <taxon>Arundo</taxon>
    </lineage>
</organism>
<reference evidence="1" key="1">
    <citation type="submission" date="2014-09" db="EMBL/GenBank/DDBJ databases">
        <authorList>
            <person name="Magalhaes I.L.F."/>
            <person name="Oliveira U."/>
            <person name="Santos F.R."/>
            <person name="Vidigal T.H.D.A."/>
            <person name="Brescovit A.D."/>
            <person name="Santos A.J."/>
        </authorList>
    </citation>
    <scope>NUCLEOTIDE SEQUENCE</scope>
    <source>
        <tissue evidence="1">Shoot tissue taken approximately 20 cm above the soil surface</tissue>
    </source>
</reference>
<evidence type="ECO:0000313" key="1">
    <source>
        <dbReference type="EMBL" id="JAD70304.1"/>
    </source>
</evidence>
<reference evidence="1" key="2">
    <citation type="journal article" date="2015" name="Data Brief">
        <title>Shoot transcriptome of the giant reed, Arundo donax.</title>
        <authorList>
            <person name="Barrero R.A."/>
            <person name="Guerrero F.D."/>
            <person name="Moolhuijzen P."/>
            <person name="Goolsby J.A."/>
            <person name="Tidwell J."/>
            <person name="Bellgard S.E."/>
            <person name="Bellgard M.I."/>
        </authorList>
    </citation>
    <scope>NUCLEOTIDE SEQUENCE</scope>
    <source>
        <tissue evidence="1">Shoot tissue taken approximately 20 cm above the soil surface</tissue>
    </source>
</reference>